<protein>
    <recommendedName>
        <fullName evidence="3">Lipoprotein</fullName>
    </recommendedName>
</protein>
<reference evidence="1 2" key="1">
    <citation type="journal article" date="2019" name="Int. J. Syst. Evol. Microbiol.">
        <title>The Global Catalogue of Microorganisms (GCM) 10K type strain sequencing project: providing services to taxonomists for standard genome sequencing and annotation.</title>
        <authorList>
            <consortium name="The Broad Institute Genomics Platform"/>
            <consortium name="The Broad Institute Genome Sequencing Center for Infectious Disease"/>
            <person name="Wu L."/>
            <person name="Ma J."/>
        </authorList>
    </citation>
    <scope>NUCLEOTIDE SEQUENCE [LARGE SCALE GENOMIC DNA]</scope>
    <source>
        <strain evidence="1 2">JCM 12393</strain>
    </source>
</reference>
<dbReference type="RefSeq" id="WP_344343889.1">
    <property type="nucleotide sequence ID" value="NZ_BAAAKJ010000411.1"/>
</dbReference>
<sequence length="348" mass="36370">MLVAGGAGVLAGGPGFAGPAVPAGESARPMTEDEVVRLVTGLLPPGSVRKVAAEAPGATGPSGDVYRNAGLLRYDDGKGASTIAYVVERGALPPERAAVCVDPSGPKDSCDRTVRPDGSVLVIDRSRDATFTGRREWRGVYASPDGTVVRVVEDNGEDQANPTRDVPPLDAEQLTALVTAPDWRRLIAELPANPQAPSPEVPPPPLMETPGDPVAVLAGLLPKGASPAGEGDSNGVLVVTYDGRTSRLSVRVGPASPYGLAARKAAEEAPPAPLEARERLPDGTLVITYESGSGAGYVDQLPHWLARIYYPDGRSVVIDEWNDAAGPGRPAFSPERLKAMVMAPDWWR</sequence>
<organism evidence="1 2">
    <name type="scientific">Kitasatospora putterlickiae</name>
    <dbReference type="NCBI Taxonomy" id="221725"/>
    <lineage>
        <taxon>Bacteria</taxon>
        <taxon>Bacillati</taxon>
        <taxon>Actinomycetota</taxon>
        <taxon>Actinomycetes</taxon>
        <taxon>Kitasatosporales</taxon>
        <taxon>Streptomycetaceae</taxon>
        <taxon>Kitasatospora</taxon>
    </lineage>
</organism>
<proteinExistence type="predicted"/>
<evidence type="ECO:0008006" key="3">
    <source>
        <dbReference type="Google" id="ProtNLM"/>
    </source>
</evidence>
<dbReference type="Proteomes" id="UP001499863">
    <property type="component" value="Unassembled WGS sequence"/>
</dbReference>
<dbReference type="EMBL" id="BAAAKJ010000411">
    <property type="protein sequence ID" value="GAA1411515.1"/>
    <property type="molecule type" value="Genomic_DNA"/>
</dbReference>
<keyword evidence="2" id="KW-1185">Reference proteome</keyword>
<evidence type="ECO:0000313" key="1">
    <source>
        <dbReference type="EMBL" id="GAA1411515.1"/>
    </source>
</evidence>
<name>A0ABN1YG63_9ACTN</name>
<gene>
    <name evidence="1" type="ORF">GCM10009639_63210</name>
</gene>
<evidence type="ECO:0000313" key="2">
    <source>
        <dbReference type="Proteomes" id="UP001499863"/>
    </source>
</evidence>
<comment type="caution">
    <text evidence="1">The sequence shown here is derived from an EMBL/GenBank/DDBJ whole genome shotgun (WGS) entry which is preliminary data.</text>
</comment>
<accession>A0ABN1YG63</accession>